<comment type="subcellular location">
    <subcellularLocation>
        <location evidence="1">Secreted</location>
    </subcellularLocation>
</comment>
<feature type="region of interest" description="Disordered" evidence="6">
    <location>
        <begin position="158"/>
        <end position="181"/>
    </location>
</feature>
<evidence type="ECO:0000259" key="7">
    <source>
        <dbReference type="Pfam" id="PF03160"/>
    </source>
</evidence>
<evidence type="ECO:0000256" key="4">
    <source>
        <dbReference type="ARBA" id="ARBA00022737"/>
    </source>
</evidence>
<dbReference type="PROSITE" id="PS00330">
    <property type="entry name" value="HEMOLYSIN_CALCIUM"/>
    <property type="match status" value="1"/>
</dbReference>
<sequence length="1169" mass="119935">MGRSTFLLGSNLAAGQRIAVDINGNVRILNLGEKALPGEIIMSPNKLGENDGALNTNVQISQIAPDGSGTDITDDVNAIFAALEQGIDPTQLGEEFATAAGESNGSSPTDSVSITRDGAEIIAATNFDTSALTSLGLSQTQSLGLLEQYLNISEAVITDGGNGPGPTPDNDKPALEISGGGAVNEGTNAEFVVMLTKVTEADVVLNLGVSTDDAYSAEAGDVGGLSVSYEQGGQTFALAVDPNGNVTVPAGVTAIRVVVATTPDEVYEGDETFGLVVTDSNNVTSNGSVTGEAIITDGGNGPGPTPDNDKPALEISGGGAVNEGTSAEFVVTLTKVTEADVVLNLGVSTDDAYSAEAGDVGGLSVSYEQGGQTFALAVDPNGNVTVPAGVTAIRVVVATTPDEVYEGDETFGLVVTDSNNITSNGSVTGEAIITDGGNAPGPTPDNDKPALEISGGGAVNEGTSAEFVVTLTKATEADVVLNLGVSTDDAYSAEAGDVGGLSVSYEQGGQTFALAVDPNGNVTVPAGVTAIRVMVATTPDEVYEGDETFGLVVTDSNNVTSNGSVTGEAIITDGGNTNNLPTADDFSLSSEHSVVKVDFSDFAKDVEDDADANQFTQVKLADLPEHGDLYYYDGTNYVKITSDMIGGDNPLTFRDDTSVYYVVDTNTQVTREIDSSDLSAAGDGVNTLSLGGMTISGGTFIDGIFNTNSGATIVYDHNKNKNGVYVNTTPGKGEAPGQETSAGEFISVASDKGNVTSATFSFTSLQGLLGTSAHAKIVAYTYDNGQRVGEPIDLNIDVTHPNPDHIGTATLTSVNTFDEVRLVVVNTKNGGQGAGFNLSGVEMVVSGEVEIKDDFTYWAVDSDGQQSASKGTVDIHASNVLPGNEMLNGGVDSVKFMEGFGTYQWATSAATIYEGTAHTILDYDPINGVTIDTGIANDDVYMGAGADTIYLGESHSVTQDINLSNQDLAINEFVTKSINELTTTTEDGALTVSGSSDAGLDIAHGGGGNDKIYGEDGSDLIFGGTGHDILDGAKGNDAVRGGSGNDTIIGGEGNDILVGDEGADIFKWVDMDTATDRVTDFNAAEGDQLDLSDLFSDMEKDDITALLNDLSSGDNEGHVNGVDVIITQDNSAATLSISKGGEKLTIDFDGASAVDITSNLMDNLNHLKD</sequence>
<name>A0ABD7YPV9_9VIBR</name>
<evidence type="ECO:0000256" key="1">
    <source>
        <dbReference type="ARBA" id="ARBA00004613"/>
    </source>
</evidence>
<dbReference type="PANTHER" id="PTHR38340:SF1">
    <property type="entry name" value="S-LAYER PROTEIN"/>
    <property type="match status" value="1"/>
</dbReference>
<dbReference type="InterPro" id="IPR050557">
    <property type="entry name" value="RTX_toxin/Mannuronan_C5-epim"/>
</dbReference>
<keyword evidence="3" id="KW-0732">Signal</keyword>
<keyword evidence="5" id="KW-0106">Calcium</keyword>
<dbReference type="Pfam" id="PF03160">
    <property type="entry name" value="Calx-beta"/>
    <property type="match status" value="3"/>
</dbReference>
<evidence type="ECO:0000313" key="8">
    <source>
        <dbReference type="EMBL" id="WGK86434.1"/>
    </source>
</evidence>
<dbReference type="EMBL" id="CP118711">
    <property type="protein sequence ID" value="WGK86434.1"/>
    <property type="molecule type" value="Genomic_DNA"/>
</dbReference>
<feature type="domain" description="Calx-beta" evidence="7">
    <location>
        <begin position="379"/>
        <end position="424"/>
    </location>
</feature>
<dbReference type="Gene3D" id="2.150.10.10">
    <property type="entry name" value="Serralysin-like metalloprotease, C-terminal"/>
    <property type="match status" value="1"/>
</dbReference>
<dbReference type="InterPro" id="IPR001343">
    <property type="entry name" value="Hemolysn_Ca-bd"/>
</dbReference>
<dbReference type="InterPro" id="IPR019960">
    <property type="entry name" value="T1SS_VCA0849"/>
</dbReference>
<feature type="domain" description="Calx-beta" evidence="7">
    <location>
        <begin position="242"/>
        <end position="291"/>
    </location>
</feature>
<dbReference type="SUPFAM" id="SSF51120">
    <property type="entry name" value="beta-Roll"/>
    <property type="match status" value="1"/>
</dbReference>
<reference evidence="8 9" key="1">
    <citation type="submission" date="2022-02" db="EMBL/GenBank/DDBJ databases">
        <title>Emergence and expansion in Europe of a Vibrio aestuarianus clonal complex pathogenic for oysters.</title>
        <authorList>
            <person name="Mesnil A."/>
            <person name="Travers M.-A."/>
        </authorList>
    </citation>
    <scope>NUCLEOTIDE SEQUENCE [LARGE SCALE GENOMIC DNA]</scope>
    <source>
        <strain evidence="8 9">U17</strain>
    </source>
</reference>
<dbReference type="NCBIfam" id="TIGR03661">
    <property type="entry name" value="T1SS_VCA0849"/>
    <property type="match status" value="1"/>
</dbReference>
<organism evidence="8 9">
    <name type="scientific">Vibrio aestuarianus</name>
    <dbReference type="NCBI Taxonomy" id="28171"/>
    <lineage>
        <taxon>Bacteria</taxon>
        <taxon>Pseudomonadati</taxon>
        <taxon>Pseudomonadota</taxon>
        <taxon>Gammaproteobacteria</taxon>
        <taxon>Vibrionales</taxon>
        <taxon>Vibrionaceae</taxon>
        <taxon>Vibrio</taxon>
    </lineage>
</organism>
<dbReference type="InterPro" id="IPR018511">
    <property type="entry name" value="Hemolysin-typ_Ca-bd_CS"/>
</dbReference>
<protein>
    <submittedName>
        <fullName evidence="8">Type I secretion C-terminal target domain-containing protein</fullName>
    </submittedName>
</protein>
<dbReference type="Pfam" id="PF00353">
    <property type="entry name" value="HemolysinCabind"/>
    <property type="match status" value="2"/>
</dbReference>
<proteinExistence type="predicted"/>
<evidence type="ECO:0000256" key="6">
    <source>
        <dbReference type="SAM" id="MobiDB-lite"/>
    </source>
</evidence>
<gene>
    <name evidence="8" type="ORF">PYE67_06340</name>
</gene>
<dbReference type="PANTHER" id="PTHR38340">
    <property type="entry name" value="S-LAYER PROTEIN"/>
    <property type="match status" value="1"/>
</dbReference>
<evidence type="ECO:0000256" key="2">
    <source>
        <dbReference type="ARBA" id="ARBA00022525"/>
    </source>
</evidence>
<evidence type="ECO:0000256" key="3">
    <source>
        <dbReference type="ARBA" id="ARBA00022729"/>
    </source>
</evidence>
<dbReference type="Proteomes" id="UP001241226">
    <property type="component" value="Chromosome 1"/>
</dbReference>
<dbReference type="InterPro" id="IPR038081">
    <property type="entry name" value="CalX-like_sf"/>
</dbReference>
<dbReference type="SUPFAM" id="SSF141072">
    <property type="entry name" value="CalX-like"/>
    <property type="match status" value="3"/>
</dbReference>
<dbReference type="InterPro" id="IPR011049">
    <property type="entry name" value="Serralysin-like_metalloprot_C"/>
</dbReference>
<dbReference type="AlphaFoldDB" id="A0ABD7YPV9"/>
<keyword evidence="4" id="KW-0677">Repeat</keyword>
<dbReference type="RefSeq" id="WP_301002559.1">
    <property type="nucleotide sequence ID" value="NZ_CP118711.1"/>
</dbReference>
<evidence type="ECO:0000313" key="9">
    <source>
        <dbReference type="Proteomes" id="UP001241226"/>
    </source>
</evidence>
<dbReference type="InterPro" id="IPR003644">
    <property type="entry name" value="Calx_beta"/>
</dbReference>
<feature type="domain" description="Calx-beta" evidence="7">
    <location>
        <begin position="518"/>
        <end position="567"/>
    </location>
</feature>
<evidence type="ECO:0000256" key="5">
    <source>
        <dbReference type="ARBA" id="ARBA00022837"/>
    </source>
</evidence>
<dbReference type="PRINTS" id="PR00313">
    <property type="entry name" value="CABNDNGRPT"/>
</dbReference>
<keyword evidence="2" id="KW-0964">Secreted</keyword>
<accession>A0ABD7YPV9</accession>
<dbReference type="GO" id="GO:0005576">
    <property type="term" value="C:extracellular region"/>
    <property type="evidence" value="ECO:0007669"/>
    <property type="project" value="UniProtKB-SubCell"/>
</dbReference>
<dbReference type="Gene3D" id="2.60.40.2030">
    <property type="match status" value="3"/>
</dbReference>